<dbReference type="GO" id="GO:0016887">
    <property type="term" value="F:ATP hydrolysis activity"/>
    <property type="evidence" value="ECO:0007669"/>
    <property type="project" value="InterPro"/>
</dbReference>
<keyword evidence="3" id="KW-0547">Nucleotide-binding</keyword>
<dbReference type="EMBL" id="MELK01000037">
    <property type="protein sequence ID" value="OFW57114.1"/>
    <property type="molecule type" value="Genomic_DNA"/>
</dbReference>
<dbReference type="Gene3D" id="3.40.50.300">
    <property type="entry name" value="P-loop containing nucleotide triphosphate hydrolases"/>
    <property type="match status" value="1"/>
</dbReference>
<name>A0A1F2WJW7_9ACTN</name>
<reference evidence="6 7" key="1">
    <citation type="journal article" date="2016" name="Nat. Commun.">
        <title>Thousands of microbial genomes shed light on interconnected biogeochemical processes in an aquifer system.</title>
        <authorList>
            <person name="Anantharaman K."/>
            <person name="Brown C.T."/>
            <person name="Hug L.A."/>
            <person name="Sharon I."/>
            <person name="Castelle C.J."/>
            <person name="Probst A.J."/>
            <person name="Thomas B.C."/>
            <person name="Singh A."/>
            <person name="Wilkins M.J."/>
            <person name="Karaoz U."/>
            <person name="Brodie E.L."/>
            <person name="Williams K.H."/>
            <person name="Hubbard S.S."/>
            <person name="Banfield J.F."/>
        </authorList>
    </citation>
    <scope>NUCLEOTIDE SEQUENCE [LARGE SCALE GENOMIC DNA]</scope>
</reference>
<evidence type="ECO:0000313" key="6">
    <source>
        <dbReference type="EMBL" id="OFW57114.1"/>
    </source>
</evidence>
<dbReference type="STRING" id="1797197.A2Y75_01970"/>
<keyword evidence="4" id="KW-0067">ATP-binding</keyword>
<dbReference type="GO" id="GO:0005524">
    <property type="term" value="F:ATP binding"/>
    <property type="evidence" value="ECO:0007669"/>
    <property type="project" value="UniProtKB-KW"/>
</dbReference>
<dbReference type="SMART" id="SM00382">
    <property type="entry name" value="AAA"/>
    <property type="match status" value="1"/>
</dbReference>
<dbReference type="Pfam" id="PF00005">
    <property type="entry name" value="ABC_tran"/>
    <property type="match status" value="1"/>
</dbReference>
<dbReference type="AlphaFoldDB" id="A0A1F2WJW7"/>
<accession>A0A1F2WJW7</accession>
<gene>
    <name evidence="6" type="ORF">A2Y75_01970</name>
</gene>
<evidence type="ECO:0000256" key="3">
    <source>
        <dbReference type="ARBA" id="ARBA00022741"/>
    </source>
</evidence>
<dbReference type="PANTHER" id="PTHR43335">
    <property type="entry name" value="ABC TRANSPORTER, ATP-BINDING PROTEIN"/>
    <property type="match status" value="1"/>
</dbReference>
<evidence type="ECO:0000256" key="4">
    <source>
        <dbReference type="ARBA" id="ARBA00022840"/>
    </source>
</evidence>
<dbReference type="PROSITE" id="PS50893">
    <property type="entry name" value="ABC_TRANSPORTER_2"/>
    <property type="match status" value="1"/>
</dbReference>
<evidence type="ECO:0000313" key="7">
    <source>
        <dbReference type="Proteomes" id="UP000177876"/>
    </source>
</evidence>
<dbReference type="InterPro" id="IPR027417">
    <property type="entry name" value="P-loop_NTPase"/>
</dbReference>
<dbReference type="InterPro" id="IPR003593">
    <property type="entry name" value="AAA+_ATPase"/>
</dbReference>
<keyword evidence="2" id="KW-0813">Transport</keyword>
<protein>
    <recommendedName>
        <fullName evidence="5">ABC transporter domain-containing protein</fullName>
    </recommendedName>
</protein>
<sequence length="315" mass="34234">MNIREGSNVIETRGLTKRFGERVALNNVDITVPGATAFGFVGPNGAGKTTFIRSVLGLTRTNGGNISLLGHAMPKEGSLALARVGGIVEEPRFYPHLTGRENLKIIAAARESQADGRIEGALERVGLTDRANERVKAYSTGMRQRLGVARCLLADPLLLILDEPMNGLDPAGIDEFRILIRSFVSEGRSVFLSSHLLDEVEKTCDHVAIIDRGNVLMQGLVEDIARRGKPTIRFRCDSPETAAQLLASQPGVEHVRREEDAVTAAIDAETRSEIDAIVAALNRRLVESGISVYAIETERVSLEKRFLEITSRLGG</sequence>
<proteinExistence type="inferred from homology"/>
<dbReference type="PANTHER" id="PTHR43335:SF4">
    <property type="entry name" value="ABC TRANSPORTER, ATP-BINDING PROTEIN"/>
    <property type="match status" value="1"/>
</dbReference>
<evidence type="ECO:0000256" key="2">
    <source>
        <dbReference type="ARBA" id="ARBA00022448"/>
    </source>
</evidence>
<dbReference type="InterPro" id="IPR003439">
    <property type="entry name" value="ABC_transporter-like_ATP-bd"/>
</dbReference>
<comment type="caution">
    <text evidence="6">The sequence shown here is derived from an EMBL/GenBank/DDBJ whole genome shotgun (WGS) entry which is preliminary data.</text>
</comment>
<organism evidence="6 7">
    <name type="scientific">Candidatus Solincola sediminis</name>
    <dbReference type="NCBI Taxonomy" id="1797199"/>
    <lineage>
        <taxon>Bacteria</taxon>
        <taxon>Bacillati</taxon>
        <taxon>Actinomycetota</taxon>
        <taxon>Candidatus Geothermincolia</taxon>
        <taxon>Candidatus Geothermincolales</taxon>
        <taxon>Candidatus Geothermincolaceae</taxon>
        <taxon>Candidatus Solincola</taxon>
    </lineage>
</organism>
<evidence type="ECO:0000259" key="5">
    <source>
        <dbReference type="PROSITE" id="PS50893"/>
    </source>
</evidence>
<dbReference type="Proteomes" id="UP000177876">
    <property type="component" value="Unassembled WGS sequence"/>
</dbReference>
<comment type="similarity">
    <text evidence="1">Belongs to the ABC transporter superfamily.</text>
</comment>
<dbReference type="SUPFAM" id="SSF52540">
    <property type="entry name" value="P-loop containing nucleoside triphosphate hydrolases"/>
    <property type="match status" value="1"/>
</dbReference>
<evidence type="ECO:0000256" key="1">
    <source>
        <dbReference type="ARBA" id="ARBA00005417"/>
    </source>
</evidence>
<feature type="domain" description="ABC transporter" evidence="5">
    <location>
        <begin position="10"/>
        <end position="237"/>
    </location>
</feature>